<proteinExistence type="predicted"/>
<gene>
    <name evidence="4" type="ORF">PF008_g16085</name>
</gene>
<keyword evidence="3" id="KW-0732">Signal</keyword>
<dbReference type="Proteomes" id="UP000486351">
    <property type="component" value="Unassembled WGS sequence"/>
</dbReference>
<dbReference type="EMBL" id="QXFY01001084">
    <property type="protein sequence ID" value="KAE9328809.1"/>
    <property type="molecule type" value="Genomic_DNA"/>
</dbReference>
<feature type="signal peptide" evidence="3">
    <location>
        <begin position="1"/>
        <end position="19"/>
    </location>
</feature>
<dbReference type="AlphaFoldDB" id="A0A6G0RC90"/>
<evidence type="ECO:0000256" key="1">
    <source>
        <dbReference type="SAM" id="MobiDB-lite"/>
    </source>
</evidence>
<reference evidence="4 5" key="1">
    <citation type="submission" date="2018-09" db="EMBL/GenBank/DDBJ databases">
        <title>Genomic investigation of the strawberry pathogen Phytophthora fragariae indicates pathogenicity is determined by transcriptional variation in three key races.</title>
        <authorList>
            <person name="Adams T.M."/>
            <person name="Armitage A.D."/>
            <person name="Sobczyk M.K."/>
            <person name="Bates H.J."/>
            <person name="Dunwell J.M."/>
            <person name="Nellist C.F."/>
            <person name="Harrison R.J."/>
        </authorList>
    </citation>
    <scope>NUCLEOTIDE SEQUENCE [LARGE SCALE GENOMIC DNA]</scope>
    <source>
        <strain evidence="4 5">NOV-77</strain>
    </source>
</reference>
<keyword evidence="2" id="KW-1133">Transmembrane helix</keyword>
<evidence type="ECO:0008006" key="6">
    <source>
        <dbReference type="Google" id="ProtNLM"/>
    </source>
</evidence>
<evidence type="ECO:0000313" key="5">
    <source>
        <dbReference type="Proteomes" id="UP000486351"/>
    </source>
</evidence>
<protein>
    <recommendedName>
        <fullName evidence="6">Gram-positive cocci surface proteins LPxTG domain-containing protein</fullName>
    </recommendedName>
</protein>
<feature type="chain" id="PRO_5026211304" description="Gram-positive cocci surface proteins LPxTG domain-containing protein" evidence="3">
    <location>
        <begin position="20"/>
        <end position="186"/>
    </location>
</feature>
<keyword evidence="2" id="KW-0472">Membrane</keyword>
<accession>A0A6G0RC90</accession>
<feature type="compositionally biased region" description="Polar residues" evidence="1">
    <location>
        <begin position="18"/>
        <end position="33"/>
    </location>
</feature>
<feature type="region of interest" description="Disordered" evidence="1">
    <location>
        <begin position="18"/>
        <end position="101"/>
    </location>
</feature>
<keyword evidence="2" id="KW-0812">Transmembrane</keyword>
<organism evidence="4 5">
    <name type="scientific">Phytophthora fragariae</name>
    <dbReference type="NCBI Taxonomy" id="53985"/>
    <lineage>
        <taxon>Eukaryota</taxon>
        <taxon>Sar</taxon>
        <taxon>Stramenopiles</taxon>
        <taxon>Oomycota</taxon>
        <taxon>Peronosporomycetes</taxon>
        <taxon>Peronosporales</taxon>
        <taxon>Peronosporaceae</taxon>
        <taxon>Phytophthora</taxon>
    </lineage>
</organism>
<evidence type="ECO:0000256" key="3">
    <source>
        <dbReference type="SAM" id="SignalP"/>
    </source>
</evidence>
<feature type="transmembrane region" description="Helical" evidence="2">
    <location>
        <begin position="140"/>
        <end position="162"/>
    </location>
</feature>
<name>A0A6G0RC90_9STRA</name>
<evidence type="ECO:0000313" key="4">
    <source>
        <dbReference type="EMBL" id="KAE9328809.1"/>
    </source>
</evidence>
<evidence type="ECO:0000256" key="2">
    <source>
        <dbReference type="SAM" id="Phobius"/>
    </source>
</evidence>
<sequence length="186" mass="18573">MKLTAFLVTFLAVAGSTQAGNPSNVAQNSASQSDHADVVGATPAPTTFADVPTPAPTNFSDPTPAPTYPTAAPTVSADLAPTPAPTTTSGSEDTTQSERESTGIVGVAYSTSGAVGVAYATTRAEYEVSKSSESGSGNALVVPLAVVGCLLAVLGAVAAVVIMRKRKAAVEEAEIDYSDAIRTPAA</sequence>
<comment type="caution">
    <text evidence="4">The sequence shown here is derived from an EMBL/GenBank/DDBJ whole genome shotgun (WGS) entry which is preliminary data.</text>
</comment>